<reference evidence="1" key="1">
    <citation type="submission" date="2021-01" db="EMBL/GenBank/DDBJ databases">
        <authorList>
            <person name="Corre E."/>
            <person name="Pelletier E."/>
            <person name="Niang G."/>
            <person name="Scheremetjew M."/>
            <person name="Finn R."/>
            <person name="Kale V."/>
            <person name="Holt S."/>
            <person name="Cochrane G."/>
            <person name="Meng A."/>
            <person name="Brown T."/>
            <person name="Cohen L."/>
        </authorList>
    </citation>
    <scope>NUCLEOTIDE SEQUENCE</scope>
    <source>
        <strain evidence="1">CCAP1064/1</strain>
    </source>
</reference>
<proteinExistence type="predicted"/>
<dbReference type="EMBL" id="HBEL01008739">
    <property type="protein sequence ID" value="CAD8408055.1"/>
    <property type="molecule type" value="Transcribed_RNA"/>
</dbReference>
<organism evidence="1">
    <name type="scientific">Proboscia inermis</name>
    <dbReference type="NCBI Taxonomy" id="420281"/>
    <lineage>
        <taxon>Eukaryota</taxon>
        <taxon>Sar</taxon>
        <taxon>Stramenopiles</taxon>
        <taxon>Ochrophyta</taxon>
        <taxon>Bacillariophyta</taxon>
        <taxon>Coscinodiscophyceae</taxon>
        <taxon>Rhizosoleniophycidae</taxon>
        <taxon>Rhizosoleniales</taxon>
        <taxon>Rhizosoleniaceae</taxon>
        <taxon>Proboscia</taxon>
    </lineage>
</organism>
<gene>
    <name evidence="1" type="ORF">PINE0816_LOCUS4175</name>
</gene>
<evidence type="ECO:0000313" key="1">
    <source>
        <dbReference type="EMBL" id="CAD8408055.1"/>
    </source>
</evidence>
<protein>
    <submittedName>
        <fullName evidence="1">Uncharacterized protein</fullName>
    </submittedName>
</protein>
<dbReference type="AlphaFoldDB" id="A0A7S0GC33"/>
<name>A0A7S0GC33_9STRA</name>
<sequence length="276" mass="29879">MINALESSSTQVFGSDCSGASLSFSSLANSPEKSNSILLEKLASTETRILPPCSCRFLSDSLYHSVKDVFNSASARYAMEMFDASDLADSGFLPLSDISLLLKEMKCVDGIDKFVGESPLSGSVDRNGEPCVDQISFVVWYLSYKNCDHVSKHEMISSTPSPPRLSKHAVHMSSPTTFGLKCFACRASKDLQNKHFSTGSPSVKDLIGFVSDLPSGTKIKDFVKKKISVPDLLLAAQIEQSAAIENIKIEHVSRSRKCSSCLKPSPVSDQSGGFDN</sequence>
<accession>A0A7S0GC33</accession>